<name>A0ABZ0Q9W7_9VIBR</name>
<dbReference type="InterPro" id="IPR029787">
    <property type="entry name" value="Nucleotide_cyclase"/>
</dbReference>
<dbReference type="PANTHER" id="PTHR45138">
    <property type="entry name" value="REGULATORY COMPONENTS OF SENSORY TRANSDUCTION SYSTEM"/>
    <property type="match status" value="1"/>
</dbReference>
<evidence type="ECO:0000313" key="6">
    <source>
        <dbReference type="Proteomes" id="UP001304071"/>
    </source>
</evidence>
<keyword evidence="5" id="KW-0548">Nucleotidyltransferase</keyword>
<dbReference type="Pfam" id="PF20966">
    <property type="entry name" value="MASE6"/>
    <property type="match status" value="1"/>
</dbReference>
<keyword evidence="5" id="KW-0808">Transferase</keyword>
<keyword evidence="6" id="KW-1185">Reference proteome</keyword>
<feature type="transmembrane region" description="Helical" evidence="3">
    <location>
        <begin position="42"/>
        <end position="60"/>
    </location>
</feature>
<dbReference type="InterPro" id="IPR000160">
    <property type="entry name" value="GGDEF_dom"/>
</dbReference>
<keyword evidence="3" id="KW-0472">Membrane</keyword>
<dbReference type="RefSeq" id="WP_261892519.1">
    <property type="nucleotide sequence ID" value="NZ_AP024895.1"/>
</dbReference>
<dbReference type="NCBIfam" id="TIGR00254">
    <property type="entry name" value="GGDEF"/>
    <property type="match status" value="1"/>
</dbReference>
<feature type="transmembrane region" description="Helical" evidence="3">
    <location>
        <begin position="118"/>
        <end position="136"/>
    </location>
</feature>
<comment type="catalytic activity">
    <reaction evidence="2">
        <text>2 GTP = 3',3'-c-di-GMP + 2 diphosphate</text>
        <dbReference type="Rhea" id="RHEA:24898"/>
        <dbReference type="ChEBI" id="CHEBI:33019"/>
        <dbReference type="ChEBI" id="CHEBI:37565"/>
        <dbReference type="ChEBI" id="CHEBI:58805"/>
        <dbReference type="EC" id="2.7.7.65"/>
    </reaction>
</comment>
<dbReference type="EMBL" id="CP138203">
    <property type="protein sequence ID" value="WPC72786.1"/>
    <property type="molecule type" value="Genomic_DNA"/>
</dbReference>
<feature type="domain" description="GGDEF" evidence="4">
    <location>
        <begin position="207"/>
        <end position="338"/>
    </location>
</feature>
<reference evidence="5 6" key="1">
    <citation type="submission" date="2023-11" db="EMBL/GenBank/DDBJ databases">
        <title>Plant-associative lifestyle of Vibrio porteresiae and its evolutionary dynamics.</title>
        <authorList>
            <person name="Rameshkumar N."/>
            <person name="Kirti K."/>
        </authorList>
    </citation>
    <scope>NUCLEOTIDE SEQUENCE [LARGE SCALE GENOMIC DNA]</scope>
    <source>
        <strain evidence="5 6">MSSRF30</strain>
    </source>
</reference>
<dbReference type="Proteomes" id="UP001304071">
    <property type="component" value="Chromosome 1"/>
</dbReference>
<dbReference type="InterPro" id="IPR048435">
    <property type="entry name" value="MASE6"/>
</dbReference>
<dbReference type="EC" id="2.7.7.65" evidence="1"/>
<gene>
    <name evidence="5" type="ORF">R8Z52_11690</name>
</gene>
<dbReference type="PANTHER" id="PTHR45138:SF9">
    <property type="entry name" value="DIGUANYLATE CYCLASE DGCM-RELATED"/>
    <property type="match status" value="1"/>
</dbReference>
<dbReference type="GO" id="GO:0052621">
    <property type="term" value="F:diguanylate cyclase activity"/>
    <property type="evidence" value="ECO:0007669"/>
    <property type="project" value="UniProtKB-EC"/>
</dbReference>
<evidence type="ECO:0000256" key="2">
    <source>
        <dbReference type="ARBA" id="ARBA00034247"/>
    </source>
</evidence>
<dbReference type="InterPro" id="IPR050469">
    <property type="entry name" value="Diguanylate_Cyclase"/>
</dbReference>
<organism evidence="5 6">
    <name type="scientific">Vibrio porteresiae DSM 19223</name>
    <dbReference type="NCBI Taxonomy" id="1123496"/>
    <lineage>
        <taxon>Bacteria</taxon>
        <taxon>Pseudomonadati</taxon>
        <taxon>Pseudomonadota</taxon>
        <taxon>Gammaproteobacteria</taxon>
        <taxon>Vibrionales</taxon>
        <taxon>Vibrionaceae</taxon>
        <taxon>Vibrio</taxon>
    </lineage>
</organism>
<keyword evidence="3" id="KW-0812">Transmembrane</keyword>
<feature type="transmembrane region" description="Helical" evidence="3">
    <location>
        <begin position="12"/>
        <end position="36"/>
    </location>
</feature>
<dbReference type="SMART" id="SM00267">
    <property type="entry name" value="GGDEF"/>
    <property type="match status" value="1"/>
</dbReference>
<evidence type="ECO:0000259" key="4">
    <source>
        <dbReference type="PROSITE" id="PS50887"/>
    </source>
</evidence>
<dbReference type="SUPFAM" id="SSF55073">
    <property type="entry name" value="Nucleotide cyclase"/>
    <property type="match status" value="1"/>
</dbReference>
<keyword evidence="3" id="KW-1133">Transmembrane helix</keyword>
<feature type="transmembrane region" description="Helical" evidence="3">
    <location>
        <begin position="142"/>
        <end position="160"/>
    </location>
</feature>
<feature type="transmembrane region" description="Helical" evidence="3">
    <location>
        <begin position="72"/>
        <end position="88"/>
    </location>
</feature>
<evidence type="ECO:0000256" key="3">
    <source>
        <dbReference type="SAM" id="Phobius"/>
    </source>
</evidence>
<dbReference type="CDD" id="cd01949">
    <property type="entry name" value="GGDEF"/>
    <property type="match status" value="1"/>
</dbReference>
<dbReference type="Gene3D" id="3.30.70.270">
    <property type="match status" value="1"/>
</dbReference>
<dbReference type="InterPro" id="IPR043128">
    <property type="entry name" value="Rev_trsase/Diguanyl_cyclase"/>
</dbReference>
<protein>
    <recommendedName>
        <fullName evidence="1">diguanylate cyclase</fullName>
        <ecNumber evidence="1">2.7.7.65</ecNumber>
    </recommendedName>
</protein>
<evidence type="ECO:0000313" key="5">
    <source>
        <dbReference type="EMBL" id="WPC72786.1"/>
    </source>
</evidence>
<dbReference type="Pfam" id="PF00990">
    <property type="entry name" value="GGDEF"/>
    <property type="match status" value="1"/>
</dbReference>
<accession>A0ABZ0Q9W7</accession>
<proteinExistence type="predicted"/>
<evidence type="ECO:0000256" key="1">
    <source>
        <dbReference type="ARBA" id="ARBA00012528"/>
    </source>
</evidence>
<sequence length="356" mass="40572">MDAKLFDNSHTIRASLLSGVSLFLTGMSAFFALFYMIKLNSFTSGFVEVLFCCYSARIYYLSKKNQHRDRDVRNFVYLIVLLITYGNASLPLANYNLLWTTLCPLLMYALLGRKHGLYASITILILQLGILSYRSFNSNEISLINLLINMISSYATVWLISHIYEGNRRDVEQTLSSLASRDALTSTHNRLALTTAFGHFERHRHEEQLSLLIIDLDFFKSINDRYGHDVGDKVLIETSQLIMQVVGDDNLFRIGGEEFCVTLFNHSIAQAEKVGERIRNLVATNPYVYNDNHIHLTLSVGICEYQTGYHLGDLLRMADKELYRAKESGRNQVRLCPATPQDAELETDVVQQKAQN</sequence>
<dbReference type="PROSITE" id="PS50887">
    <property type="entry name" value="GGDEF"/>
    <property type="match status" value="1"/>
</dbReference>